<dbReference type="EMBL" id="JASCZI010182910">
    <property type="protein sequence ID" value="MED6188802.1"/>
    <property type="molecule type" value="Genomic_DNA"/>
</dbReference>
<reference evidence="1 2" key="1">
    <citation type="journal article" date="2023" name="Plants (Basel)">
        <title>Bridging the Gap: Combining Genomics and Transcriptomics Approaches to Understand Stylosanthes scabra, an Orphan Legume from the Brazilian Caatinga.</title>
        <authorList>
            <person name="Ferreira-Neto J.R.C."/>
            <person name="da Silva M.D."/>
            <person name="Binneck E."/>
            <person name="de Melo N.F."/>
            <person name="da Silva R.H."/>
            <person name="de Melo A.L.T.M."/>
            <person name="Pandolfi V."/>
            <person name="Bustamante F.O."/>
            <person name="Brasileiro-Vidal A.C."/>
            <person name="Benko-Iseppon A.M."/>
        </authorList>
    </citation>
    <scope>NUCLEOTIDE SEQUENCE [LARGE SCALE GENOMIC DNA]</scope>
    <source>
        <tissue evidence="1">Leaves</tissue>
    </source>
</reference>
<comment type="caution">
    <text evidence="1">The sequence shown here is derived from an EMBL/GenBank/DDBJ whole genome shotgun (WGS) entry which is preliminary data.</text>
</comment>
<gene>
    <name evidence="1" type="ORF">PIB30_089351</name>
</gene>
<accession>A0ABU6WTX9</accession>
<evidence type="ECO:0000313" key="2">
    <source>
        <dbReference type="Proteomes" id="UP001341840"/>
    </source>
</evidence>
<name>A0ABU6WTX9_9FABA</name>
<keyword evidence="2" id="KW-1185">Reference proteome</keyword>
<evidence type="ECO:0000313" key="1">
    <source>
        <dbReference type="EMBL" id="MED6188802.1"/>
    </source>
</evidence>
<sequence length="132" mass="14345">MMTNGEAATAAIVVTITVEGNYCYTYLITVMPLLPSFSTLQLESLLPLELCREMLELQVLSSCGIGNTPLHLRFVYVVINLGKVRDWKLIGGVGGVDMEGGVMEMKGVNGVERVSMEWKGMGDAFLLSVLQA</sequence>
<proteinExistence type="predicted"/>
<protein>
    <submittedName>
        <fullName evidence="1">Uncharacterized protein</fullName>
    </submittedName>
</protein>
<dbReference type="Proteomes" id="UP001341840">
    <property type="component" value="Unassembled WGS sequence"/>
</dbReference>
<organism evidence="1 2">
    <name type="scientific">Stylosanthes scabra</name>
    <dbReference type="NCBI Taxonomy" id="79078"/>
    <lineage>
        <taxon>Eukaryota</taxon>
        <taxon>Viridiplantae</taxon>
        <taxon>Streptophyta</taxon>
        <taxon>Embryophyta</taxon>
        <taxon>Tracheophyta</taxon>
        <taxon>Spermatophyta</taxon>
        <taxon>Magnoliopsida</taxon>
        <taxon>eudicotyledons</taxon>
        <taxon>Gunneridae</taxon>
        <taxon>Pentapetalae</taxon>
        <taxon>rosids</taxon>
        <taxon>fabids</taxon>
        <taxon>Fabales</taxon>
        <taxon>Fabaceae</taxon>
        <taxon>Papilionoideae</taxon>
        <taxon>50 kb inversion clade</taxon>
        <taxon>dalbergioids sensu lato</taxon>
        <taxon>Dalbergieae</taxon>
        <taxon>Pterocarpus clade</taxon>
        <taxon>Stylosanthes</taxon>
    </lineage>
</organism>